<accession>A0A1H0FAG1</accession>
<proteinExistence type="predicted"/>
<feature type="non-terminal residue" evidence="1">
    <location>
        <position position="1"/>
    </location>
</feature>
<dbReference type="EMBL" id="FNID01000039">
    <property type="protein sequence ID" value="SDN91449.1"/>
    <property type="molecule type" value="Genomic_DNA"/>
</dbReference>
<evidence type="ECO:0000313" key="2">
    <source>
        <dbReference type="Proteomes" id="UP000199182"/>
    </source>
</evidence>
<organism evidence="1 2">
    <name type="scientific">Acetanaerobacterium elongatum</name>
    <dbReference type="NCBI Taxonomy" id="258515"/>
    <lineage>
        <taxon>Bacteria</taxon>
        <taxon>Bacillati</taxon>
        <taxon>Bacillota</taxon>
        <taxon>Clostridia</taxon>
        <taxon>Eubacteriales</taxon>
        <taxon>Oscillospiraceae</taxon>
        <taxon>Acetanaerobacterium</taxon>
    </lineage>
</organism>
<keyword evidence="2" id="KW-1185">Reference proteome</keyword>
<sequence>AGGGWGWVPARPRYFYSVRQSRGRAMRAPTFPPWIWLQAAGRRGRRLVHHDAGRRIYGGKRSGAPAPEQFSPSRIIKSWTICALRCGRGLGVGSRKAAVFLQRSAEPQAGSRKAAVLLQRSAEPRARQRAIKKGKSDKLFPYI</sequence>
<dbReference type="AlphaFoldDB" id="A0A1H0FAG1"/>
<protein>
    <submittedName>
        <fullName evidence="1">Uncharacterized protein</fullName>
    </submittedName>
</protein>
<gene>
    <name evidence="1" type="ORF">SAMN05192585_1391</name>
</gene>
<evidence type="ECO:0000313" key="1">
    <source>
        <dbReference type="EMBL" id="SDN91449.1"/>
    </source>
</evidence>
<reference evidence="1 2" key="1">
    <citation type="submission" date="2016-10" db="EMBL/GenBank/DDBJ databases">
        <authorList>
            <person name="de Groot N.N."/>
        </authorList>
    </citation>
    <scope>NUCLEOTIDE SEQUENCE [LARGE SCALE GENOMIC DNA]</scope>
    <source>
        <strain evidence="1 2">CGMCC 1.5012</strain>
    </source>
</reference>
<dbReference type="Proteomes" id="UP000199182">
    <property type="component" value="Unassembled WGS sequence"/>
</dbReference>
<name>A0A1H0FAG1_9FIRM</name>